<gene>
    <name evidence="1" type="ORF">VQ03_29235</name>
</gene>
<dbReference type="Proteomes" id="UP000036449">
    <property type="component" value="Unassembled WGS sequence"/>
</dbReference>
<proteinExistence type="predicted"/>
<dbReference type="InterPro" id="IPR011990">
    <property type="entry name" value="TPR-like_helical_dom_sf"/>
</dbReference>
<dbReference type="AlphaFoldDB" id="A0A0J6S339"/>
<evidence type="ECO:0000313" key="2">
    <source>
        <dbReference type="Proteomes" id="UP000036449"/>
    </source>
</evidence>
<dbReference type="PATRIC" id="fig|1187852.3.peg.4312"/>
<keyword evidence="2" id="KW-1185">Reference proteome</keyword>
<dbReference type="EMBL" id="LABZ01000300">
    <property type="protein sequence ID" value="KMO29595.1"/>
    <property type="molecule type" value="Genomic_DNA"/>
</dbReference>
<dbReference type="RefSeq" id="WP_048454423.1">
    <property type="nucleotide sequence ID" value="NZ_JBNNPJ010000147.1"/>
</dbReference>
<dbReference type="SUPFAM" id="SSF48452">
    <property type="entry name" value="TPR-like"/>
    <property type="match status" value="1"/>
</dbReference>
<evidence type="ECO:0000313" key="1">
    <source>
        <dbReference type="EMBL" id="KMO29595.1"/>
    </source>
</evidence>
<dbReference type="Pfam" id="PF13428">
    <property type="entry name" value="TPR_14"/>
    <property type="match status" value="1"/>
</dbReference>
<dbReference type="OrthoDB" id="7974778at2"/>
<organism evidence="1 2">
    <name type="scientific">Methylobacterium tarhaniae</name>
    <dbReference type="NCBI Taxonomy" id="1187852"/>
    <lineage>
        <taxon>Bacteria</taxon>
        <taxon>Pseudomonadati</taxon>
        <taxon>Pseudomonadota</taxon>
        <taxon>Alphaproteobacteria</taxon>
        <taxon>Hyphomicrobiales</taxon>
        <taxon>Methylobacteriaceae</taxon>
        <taxon>Methylobacterium</taxon>
    </lineage>
</organism>
<dbReference type="Gene3D" id="1.25.40.10">
    <property type="entry name" value="Tetratricopeptide repeat domain"/>
    <property type="match status" value="1"/>
</dbReference>
<reference evidence="1 2" key="1">
    <citation type="submission" date="2015-03" db="EMBL/GenBank/DDBJ databases">
        <title>Genome sequencing of Methylobacterium tarhaniae DSM 25844.</title>
        <authorList>
            <person name="Chaudhry V."/>
            <person name="Patil P.B."/>
        </authorList>
    </citation>
    <scope>NUCLEOTIDE SEQUENCE [LARGE SCALE GENOMIC DNA]</scope>
    <source>
        <strain evidence="1 2">DSM 25844</strain>
    </source>
</reference>
<comment type="caution">
    <text evidence="1">The sequence shown here is derived from an EMBL/GenBank/DDBJ whole genome shotgun (WGS) entry which is preliminary data.</text>
</comment>
<sequence>MRVRYLLCLCVGLAGASGYLMFPTAEEQLAMLARDGRSSEAAGRLSELLALAQHDPSLMAAAARVHERSGRYKRAAELLEHYVERHPADTRALDWLASLYQAAKDPAGATRALAKAVEIEPTRTRLSALLDLYRLQERPDEERALLKATTDPGLLRPVDVERFGVLLSWAGEQEAAVTTLRRADALLPAESEVGRFVLFDILMTLGLHDEAAERADRWVEGWRDKPWLGVHVTRSMARRGDHARAVALGRRVIDAQSGIRFYLARVIAQDGNRPVANALLASWPAGGVEPPADEIAQYLAAAEAVGDVPALWRKVWTILGEPAWLEAHVALAEALVQRQGFGVIAPIRPKLSWEALRRRPLFGARLLLREGNPILASRLLSGVTLASLAPPAQLEWAALLTEALGDRRALAILSDLGRRRLLPAHLAPVRARLAAGLGDVPEHARAMSELRRLAQAPAGPPRIP</sequence>
<accession>A0A0J6S339</accession>
<name>A0A0J6S339_9HYPH</name>
<protein>
    <submittedName>
        <fullName evidence="1">Uncharacterized protein</fullName>
    </submittedName>
</protein>